<dbReference type="Proteomes" id="UP000292027">
    <property type="component" value="Unassembled WGS sequence"/>
</dbReference>
<comment type="caution">
    <text evidence="2">The sequence shown here is derived from an EMBL/GenBank/DDBJ whole genome shotgun (WGS) entry which is preliminary data.</text>
</comment>
<dbReference type="OrthoDB" id="3504495at2"/>
<dbReference type="GO" id="GO:0003677">
    <property type="term" value="F:DNA binding"/>
    <property type="evidence" value="ECO:0007669"/>
    <property type="project" value="InterPro"/>
</dbReference>
<protein>
    <submittedName>
        <fullName evidence="2">Transcriptional regulator with XRE-family HTH domain</fullName>
    </submittedName>
</protein>
<keyword evidence="3" id="KW-1185">Reference proteome</keyword>
<dbReference type="EMBL" id="SHKR01000013">
    <property type="protein sequence ID" value="RZU13964.1"/>
    <property type="molecule type" value="Genomic_DNA"/>
</dbReference>
<dbReference type="SUPFAM" id="SSF47413">
    <property type="entry name" value="lambda repressor-like DNA-binding domains"/>
    <property type="match status" value="1"/>
</dbReference>
<dbReference type="SMART" id="SM00530">
    <property type="entry name" value="HTH_XRE"/>
    <property type="match status" value="1"/>
</dbReference>
<name>A0A4Q7WU82_9ACTN</name>
<evidence type="ECO:0000313" key="3">
    <source>
        <dbReference type="Proteomes" id="UP000292027"/>
    </source>
</evidence>
<dbReference type="AlphaFoldDB" id="A0A4Q7WU82"/>
<feature type="domain" description="HTH cro/C1-type" evidence="1">
    <location>
        <begin position="11"/>
        <end position="65"/>
    </location>
</feature>
<dbReference type="CDD" id="cd00093">
    <property type="entry name" value="HTH_XRE"/>
    <property type="match status" value="1"/>
</dbReference>
<reference evidence="2 3" key="1">
    <citation type="journal article" date="2015" name="Stand. Genomic Sci.">
        <title>Genomic Encyclopedia of Bacterial and Archaeal Type Strains, Phase III: the genomes of soil and plant-associated and newly described type strains.</title>
        <authorList>
            <person name="Whitman W.B."/>
            <person name="Woyke T."/>
            <person name="Klenk H.P."/>
            <person name="Zhou Y."/>
            <person name="Lilburn T.G."/>
            <person name="Beck B.J."/>
            <person name="De Vos P."/>
            <person name="Vandamme P."/>
            <person name="Eisen J.A."/>
            <person name="Garrity G."/>
            <person name="Hugenholtz P."/>
            <person name="Kyrpides N.C."/>
        </authorList>
    </citation>
    <scope>NUCLEOTIDE SEQUENCE [LARGE SCALE GENOMIC DNA]</scope>
    <source>
        <strain evidence="2 3">VKM Ac-2540</strain>
    </source>
</reference>
<evidence type="ECO:0000259" key="1">
    <source>
        <dbReference type="PROSITE" id="PS50943"/>
    </source>
</evidence>
<organism evidence="2 3">
    <name type="scientific">Kribbella rubisoli</name>
    <dbReference type="NCBI Taxonomy" id="3075929"/>
    <lineage>
        <taxon>Bacteria</taxon>
        <taxon>Bacillati</taxon>
        <taxon>Actinomycetota</taxon>
        <taxon>Actinomycetes</taxon>
        <taxon>Propionibacteriales</taxon>
        <taxon>Kribbellaceae</taxon>
        <taxon>Kribbella</taxon>
    </lineage>
</organism>
<accession>A0A4Q7WU82</accession>
<dbReference type="Gene3D" id="1.10.260.40">
    <property type="entry name" value="lambda repressor-like DNA-binding domains"/>
    <property type="match status" value="1"/>
</dbReference>
<dbReference type="InterPro" id="IPR001387">
    <property type="entry name" value="Cro/C1-type_HTH"/>
</dbReference>
<gene>
    <name evidence="2" type="ORF">EV645_4824</name>
</gene>
<dbReference type="Pfam" id="PF13560">
    <property type="entry name" value="HTH_31"/>
    <property type="match status" value="1"/>
</dbReference>
<dbReference type="InterPro" id="IPR010982">
    <property type="entry name" value="Lambda_DNA-bd_dom_sf"/>
</dbReference>
<sequence>MGRSSEAGARIADLRKRRQLTQHGLAARANVSYSLLTKVESGSRPASEAFVAACARALGVDVVALTDQTPADGSTDGHLGELLVRVETQLDLYDLDPDESARPRPLDQLRSAVRQVNQVAQAAKYEQMAGLLPSLYAELHAAGHLWSGREQSEAWGLLAEAYRCAHTIGIATGYPDLSLIALSRMDWAAQNAADRAPGLRAAREYLRVTAYLRKHDYDTCWNLNAAGRAHLEGTDAKTPGSLVAAGQLNLGAAVLAARTGDASATSEYLDEASHYGRLTGDDLETFWFAFGPTNVAVHRVMTLIELGDYSHAVLLGEQMEFPAGWLPTRIGHHHFDMARAYERLNLPDDAMRHLQLARQAAPGQARRHPTVRSVVADLVRSARHPSDALTRYANWIGL</sequence>
<evidence type="ECO:0000313" key="2">
    <source>
        <dbReference type="EMBL" id="RZU13964.1"/>
    </source>
</evidence>
<dbReference type="PROSITE" id="PS50943">
    <property type="entry name" value="HTH_CROC1"/>
    <property type="match status" value="1"/>
</dbReference>
<proteinExistence type="predicted"/>